<gene>
    <name evidence="3" type="ORF">GCM10007888_53530</name>
    <name evidence="2" type="ORF">MOX02_40150</name>
</gene>
<comment type="caution">
    <text evidence="2">The sequence shown here is derived from an EMBL/GenBank/DDBJ whole genome shotgun (WGS) entry which is preliminary data.</text>
</comment>
<reference evidence="2 4" key="3">
    <citation type="submission" date="2019-07" db="EMBL/GenBank/DDBJ databases">
        <title>Whole genome shotgun sequence of Methylobacterium oxalidis NBRC 107715.</title>
        <authorList>
            <person name="Hosoyama A."/>
            <person name="Uohara A."/>
            <person name="Ohji S."/>
            <person name="Ichikawa N."/>
        </authorList>
    </citation>
    <scope>NUCLEOTIDE SEQUENCE [LARGE SCALE GENOMIC DNA]</scope>
    <source>
        <strain evidence="2 4">NBRC 107715</strain>
    </source>
</reference>
<dbReference type="OrthoDB" id="7277196at2"/>
<evidence type="ECO:0000313" key="5">
    <source>
        <dbReference type="Proteomes" id="UP001156856"/>
    </source>
</evidence>
<evidence type="ECO:0000256" key="1">
    <source>
        <dbReference type="SAM" id="SignalP"/>
    </source>
</evidence>
<dbReference type="Proteomes" id="UP000321960">
    <property type="component" value="Unassembled WGS sequence"/>
</dbReference>
<dbReference type="RefSeq" id="WP_147027513.1">
    <property type="nucleotide sequence ID" value="NZ_BJZU01000084.1"/>
</dbReference>
<keyword evidence="5" id="KW-1185">Reference proteome</keyword>
<dbReference type="EMBL" id="BJZU01000084">
    <property type="protein sequence ID" value="GEP05977.1"/>
    <property type="molecule type" value="Genomic_DNA"/>
</dbReference>
<sequence length="126" mass="13793">MIRKLAERGALSALALALSLTLLAAPGRAADDHENDYPTEARADYVFGCMAANGQTSEALQRCSCSLDALASILPYDKYVQASTILSMRQGIGQRSNEFRSTKMFDDKVAELRRAQAEAEIRCFRG</sequence>
<evidence type="ECO:0000313" key="4">
    <source>
        <dbReference type="Proteomes" id="UP000321960"/>
    </source>
</evidence>
<name>A0A512J7N8_9HYPH</name>
<feature type="signal peptide" evidence="1">
    <location>
        <begin position="1"/>
        <end position="24"/>
    </location>
</feature>
<evidence type="ECO:0008006" key="6">
    <source>
        <dbReference type="Google" id="ProtNLM"/>
    </source>
</evidence>
<accession>A0A512J7N8</accession>
<dbReference type="EMBL" id="BSPK01000109">
    <property type="protein sequence ID" value="GLS66970.1"/>
    <property type="molecule type" value="Genomic_DNA"/>
</dbReference>
<protein>
    <recommendedName>
        <fullName evidence="6">Lysozyme inhibitor LprI N-terminal domain-containing protein</fullName>
    </recommendedName>
</protein>
<evidence type="ECO:0000313" key="2">
    <source>
        <dbReference type="EMBL" id="GEP05977.1"/>
    </source>
</evidence>
<proteinExistence type="predicted"/>
<organism evidence="2 4">
    <name type="scientific">Methylobacterium oxalidis</name>
    <dbReference type="NCBI Taxonomy" id="944322"/>
    <lineage>
        <taxon>Bacteria</taxon>
        <taxon>Pseudomonadati</taxon>
        <taxon>Pseudomonadota</taxon>
        <taxon>Alphaproteobacteria</taxon>
        <taxon>Hyphomicrobiales</taxon>
        <taxon>Methylobacteriaceae</taxon>
        <taxon>Methylobacterium</taxon>
    </lineage>
</organism>
<keyword evidence="1" id="KW-0732">Signal</keyword>
<reference evidence="5" key="2">
    <citation type="journal article" date="2019" name="Int. J. Syst. Evol. Microbiol.">
        <title>The Global Catalogue of Microorganisms (GCM) 10K type strain sequencing project: providing services to taxonomists for standard genome sequencing and annotation.</title>
        <authorList>
            <consortium name="The Broad Institute Genomics Platform"/>
            <consortium name="The Broad Institute Genome Sequencing Center for Infectious Disease"/>
            <person name="Wu L."/>
            <person name="Ma J."/>
        </authorList>
    </citation>
    <scope>NUCLEOTIDE SEQUENCE [LARGE SCALE GENOMIC DNA]</scope>
    <source>
        <strain evidence="5">NBRC 107715</strain>
    </source>
</reference>
<dbReference type="Proteomes" id="UP001156856">
    <property type="component" value="Unassembled WGS sequence"/>
</dbReference>
<evidence type="ECO:0000313" key="3">
    <source>
        <dbReference type="EMBL" id="GLS66970.1"/>
    </source>
</evidence>
<reference evidence="3" key="4">
    <citation type="submission" date="2023-01" db="EMBL/GenBank/DDBJ databases">
        <title>Draft genome sequence of Methylobacterium oxalidis strain NBRC 107715.</title>
        <authorList>
            <person name="Sun Q."/>
            <person name="Mori K."/>
        </authorList>
    </citation>
    <scope>NUCLEOTIDE SEQUENCE</scope>
    <source>
        <strain evidence="3">NBRC 107715</strain>
    </source>
</reference>
<feature type="chain" id="PRO_5022155435" description="Lysozyme inhibitor LprI N-terminal domain-containing protein" evidence="1">
    <location>
        <begin position="25"/>
        <end position="126"/>
    </location>
</feature>
<dbReference type="AlphaFoldDB" id="A0A512J7N8"/>
<reference evidence="3" key="1">
    <citation type="journal article" date="2014" name="Int. J. Syst. Evol. Microbiol.">
        <title>Complete genome of a new Firmicutes species belonging to the dominant human colonic microbiota ('Ruminococcus bicirculans') reveals two chromosomes and a selective capacity to utilize plant glucans.</title>
        <authorList>
            <consortium name="NISC Comparative Sequencing Program"/>
            <person name="Wegmann U."/>
            <person name="Louis P."/>
            <person name="Goesmann A."/>
            <person name="Henrissat B."/>
            <person name="Duncan S.H."/>
            <person name="Flint H.J."/>
        </authorList>
    </citation>
    <scope>NUCLEOTIDE SEQUENCE</scope>
    <source>
        <strain evidence="3">NBRC 107715</strain>
    </source>
</reference>